<dbReference type="InterPro" id="IPR027417">
    <property type="entry name" value="P-loop_NTPase"/>
</dbReference>
<gene>
    <name evidence="6" type="ORF">UFOPK3444_00945</name>
</gene>
<evidence type="ECO:0000313" key="6">
    <source>
        <dbReference type="EMBL" id="CAB4874723.1"/>
    </source>
</evidence>
<keyword evidence="4" id="KW-0067">ATP-binding</keyword>
<dbReference type="InterPro" id="IPR017871">
    <property type="entry name" value="ABC_transporter-like_CS"/>
</dbReference>
<dbReference type="AlphaFoldDB" id="A0A6J7E4R4"/>
<keyword evidence="2" id="KW-0813">Transport</keyword>
<dbReference type="SMART" id="SM00382">
    <property type="entry name" value="AAA"/>
    <property type="match status" value="1"/>
</dbReference>
<evidence type="ECO:0000259" key="5">
    <source>
        <dbReference type="PROSITE" id="PS50893"/>
    </source>
</evidence>
<evidence type="ECO:0000256" key="2">
    <source>
        <dbReference type="ARBA" id="ARBA00022448"/>
    </source>
</evidence>
<evidence type="ECO:0000256" key="3">
    <source>
        <dbReference type="ARBA" id="ARBA00022741"/>
    </source>
</evidence>
<dbReference type="Pfam" id="PF00005">
    <property type="entry name" value="ABC_tran"/>
    <property type="match status" value="1"/>
</dbReference>
<comment type="similarity">
    <text evidence="1">Belongs to the ABC transporter superfamily.</text>
</comment>
<dbReference type="GO" id="GO:0016887">
    <property type="term" value="F:ATP hydrolysis activity"/>
    <property type="evidence" value="ECO:0007669"/>
    <property type="project" value="InterPro"/>
</dbReference>
<dbReference type="PROSITE" id="PS00211">
    <property type="entry name" value="ABC_TRANSPORTER_1"/>
    <property type="match status" value="1"/>
</dbReference>
<keyword evidence="3" id="KW-0547">Nucleotide-binding</keyword>
<dbReference type="InterPro" id="IPR003593">
    <property type="entry name" value="AAA+_ATPase"/>
</dbReference>
<name>A0A6J7E4R4_9ZZZZ</name>
<dbReference type="PANTHER" id="PTHR43335">
    <property type="entry name" value="ABC TRANSPORTER, ATP-BINDING PROTEIN"/>
    <property type="match status" value="1"/>
</dbReference>
<accession>A0A6J7E4R4</accession>
<evidence type="ECO:0000256" key="1">
    <source>
        <dbReference type="ARBA" id="ARBA00005417"/>
    </source>
</evidence>
<dbReference type="Gene3D" id="3.40.50.300">
    <property type="entry name" value="P-loop containing nucleotide triphosphate hydrolases"/>
    <property type="match status" value="1"/>
</dbReference>
<evidence type="ECO:0000256" key="4">
    <source>
        <dbReference type="ARBA" id="ARBA00022840"/>
    </source>
</evidence>
<protein>
    <submittedName>
        <fullName evidence="6">Unannotated protein</fullName>
    </submittedName>
</protein>
<sequence length="322" mass="33705">MPVTETRTPNEAAVDVTGLAKVYGERRAVDGLELVLQRGSVVGLVGPNGAGKTTALRMLLGLIQRDGGSGTVLGSNLDDHIGYLPKVGALIEGPAFTPSLSARKNLLVLTRLVGLPDSRADDVLAQVELSDRAKDKVKTYSLGMRQRLGIAASLLTDPELLVLDEPTNGLDPAGIREVRDLLRQLADEGVSVLVSSHLLAEIEAICDHVVLINQGQVGYSGTVKGMIGGQVAQVVARPADPDRLTDLAAVAARFGETTTNDDGTVSFEGEQDVAAQLNQAAFDAGVLLSGLGILRPTLEQAFFALTEKSPAQAASPQEEGES</sequence>
<dbReference type="PROSITE" id="PS50893">
    <property type="entry name" value="ABC_TRANSPORTER_2"/>
    <property type="match status" value="1"/>
</dbReference>
<dbReference type="InterPro" id="IPR003439">
    <property type="entry name" value="ABC_transporter-like_ATP-bd"/>
</dbReference>
<dbReference type="CDD" id="cd03268">
    <property type="entry name" value="ABC_BcrA_bacitracin_resist"/>
    <property type="match status" value="1"/>
</dbReference>
<reference evidence="6" key="1">
    <citation type="submission" date="2020-05" db="EMBL/GenBank/DDBJ databases">
        <authorList>
            <person name="Chiriac C."/>
            <person name="Salcher M."/>
            <person name="Ghai R."/>
            <person name="Kavagutti S V."/>
        </authorList>
    </citation>
    <scope>NUCLEOTIDE SEQUENCE</scope>
</reference>
<dbReference type="PANTHER" id="PTHR43335:SF4">
    <property type="entry name" value="ABC TRANSPORTER, ATP-BINDING PROTEIN"/>
    <property type="match status" value="1"/>
</dbReference>
<dbReference type="SUPFAM" id="SSF52540">
    <property type="entry name" value="P-loop containing nucleoside triphosphate hydrolases"/>
    <property type="match status" value="1"/>
</dbReference>
<feature type="domain" description="ABC transporter" evidence="5">
    <location>
        <begin position="14"/>
        <end position="239"/>
    </location>
</feature>
<organism evidence="6">
    <name type="scientific">freshwater metagenome</name>
    <dbReference type="NCBI Taxonomy" id="449393"/>
    <lineage>
        <taxon>unclassified sequences</taxon>
        <taxon>metagenomes</taxon>
        <taxon>ecological metagenomes</taxon>
    </lineage>
</organism>
<proteinExistence type="inferred from homology"/>
<dbReference type="GO" id="GO:0005524">
    <property type="term" value="F:ATP binding"/>
    <property type="evidence" value="ECO:0007669"/>
    <property type="project" value="UniProtKB-KW"/>
</dbReference>
<dbReference type="EMBL" id="CAFBLU010000013">
    <property type="protein sequence ID" value="CAB4874723.1"/>
    <property type="molecule type" value="Genomic_DNA"/>
</dbReference>